<comment type="caution">
    <text evidence="2">The sequence shown here is derived from an EMBL/GenBank/DDBJ whole genome shotgun (WGS) entry which is preliminary data.</text>
</comment>
<proteinExistence type="predicted"/>
<evidence type="ECO:0000313" key="2">
    <source>
        <dbReference type="EMBL" id="KAB8124456.1"/>
    </source>
</evidence>
<evidence type="ECO:0008006" key="4">
    <source>
        <dbReference type="Google" id="ProtNLM"/>
    </source>
</evidence>
<evidence type="ECO:0000256" key="1">
    <source>
        <dbReference type="SAM" id="MobiDB-lite"/>
    </source>
</evidence>
<protein>
    <recommendedName>
        <fullName evidence="4">Transposase</fullName>
    </recommendedName>
</protein>
<reference evidence="2 3" key="1">
    <citation type="submission" date="2018-09" db="EMBL/GenBank/DDBJ databases">
        <title>Genome sequence and characterization of the bcs clusters for the production of nanocellulose from the low pH resistant strain Komagataeibacter medellinensis ID13488.</title>
        <authorList>
            <person name="Hernandez-Arriaga A.M."/>
            <person name="Del Cerro C."/>
            <person name="Urbina L."/>
            <person name="Eceiza A."/>
            <person name="Retegi A."/>
            <person name="Prieto M.A."/>
        </authorList>
    </citation>
    <scope>NUCLEOTIDE SEQUENCE [LARGE SCALE GENOMIC DNA]</scope>
    <source>
        <strain evidence="2 3">ID13488</strain>
    </source>
</reference>
<evidence type="ECO:0000313" key="3">
    <source>
        <dbReference type="Proteomes" id="UP000427842"/>
    </source>
</evidence>
<sequence>MSSGRTAQRHTHRKYKEVFGEAFSKKLQERRLFEKRRHPKTFIAFYRQVMPLTRPAGDPWPRTAAARPVRSGQADLPTSPHCHE</sequence>
<feature type="region of interest" description="Disordered" evidence="1">
    <location>
        <begin position="54"/>
        <end position="84"/>
    </location>
</feature>
<accession>A0ABQ6VWG8</accession>
<dbReference type="Proteomes" id="UP000427842">
    <property type="component" value="Unassembled WGS sequence"/>
</dbReference>
<name>A0ABQ6VWG8_9PROT</name>
<dbReference type="EMBL" id="QYAZ01000001">
    <property type="protein sequence ID" value="KAB8124456.1"/>
    <property type="molecule type" value="Genomic_DNA"/>
</dbReference>
<gene>
    <name evidence="2" type="ORF">D3W54_09985</name>
</gene>
<keyword evidence="3" id="KW-1185">Reference proteome</keyword>
<organism evidence="2 3">
    <name type="scientific">Komagataeibacter medellinensis</name>
    <dbReference type="NCBI Taxonomy" id="1177712"/>
    <lineage>
        <taxon>Bacteria</taxon>
        <taxon>Pseudomonadati</taxon>
        <taxon>Pseudomonadota</taxon>
        <taxon>Alphaproteobacteria</taxon>
        <taxon>Acetobacterales</taxon>
        <taxon>Acetobacteraceae</taxon>
        <taxon>Komagataeibacter</taxon>
    </lineage>
</organism>